<dbReference type="AlphaFoldDB" id="X1ABA5"/>
<protein>
    <recommendedName>
        <fullName evidence="2">Sugar ABC transporter substrate-binding protein</fullName>
    </recommendedName>
</protein>
<dbReference type="EMBL" id="BART01017552">
    <property type="protein sequence ID" value="GAG79099.1"/>
    <property type="molecule type" value="Genomic_DNA"/>
</dbReference>
<comment type="caution">
    <text evidence="1">The sequence shown here is derived from an EMBL/GenBank/DDBJ whole genome shotgun (WGS) entry which is preliminary data.</text>
</comment>
<accession>X1ABA5</accession>
<reference evidence="1" key="1">
    <citation type="journal article" date="2014" name="Front. Microbiol.">
        <title>High frequency of phylogenetically diverse reductive dehalogenase-homologous genes in deep subseafloor sedimentary metagenomes.</title>
        <authorList>
            <person name="Kawai M."/>
            <person name="Futagami T."/>
            <person name="Toyoda A."/>
            <person name="Takaki Y."/>
            <person name="Nishi S."/>
            <person name="Hori S."/>
            <person name="Arai W."/>
            <person name="Tsubouchi T."/>
            <person name="Morono Y."/>
            <person name="Uchiyama I."/>
            <person name="Ito T."/>
            <person name="Fujiyama A."/>
            <person name="Inagaki F."/>
            <person name="Takami H."/>
        </authorList>
    </citation>
    <scope>NUCLEOTIDE SEQUENCE</scope>
    <source>
        <strain evidence="1">Expedition CK06-06</strain>
    </source>
</reference>
<proteinExistence type="predicted"/>
<sequence>EGEIRQRLPALGWVHSWPMREHFRAALEKAIAGDLSPKEALDEAAQKMNQLLKDYAELYGG</sequence>
<organism evidence="1">
    <name type="scientific">marine sediment metagenome</name>
    <dbReference type="NCBI Taxonomy" id="412755"/>
    <lineage>
        <taxon>unclassified sequences</taxon>
        <taxon>metagenomes</taxon>
        <taxon>ecological metagenomes</taxon>
    </lineage>
</organism>
<gene>
    <name evidence="1" type="ORF">S01H4_33372</name>
</gene>
<evidence type="ECO:0008006" key="2">
    <source>
        <dbReference type="Google" id="ProtNLM"/>
    </source>
</evidence>
<evidence type="ECO:0000313" key="1">
    <source>
        <dbReference type="EMBL" id="GAG79099.1"/>
    </source>
</evidence>
<feature type="non-terminal residue" evidence="1">
    <location>
        <position position="1"/>
    </location>
</feature>
<name>X1ABA5_9ZZZZ</name>